<proteinExistence type="predicted"/>
<evidence type="ECO:0000313" key="2">
    <source>
        <dbReference type="RefSeq" id="XP_018855655.1"/>
    </source>
</evidence>
<dbReference type="PANTHER" id="PTHR33116">
    <property type="entry name" value="REVERSE TRANSCRIPTASE ZINC-BINDING DOMAIN-CONTAINING PROTEIN-RELATED-RELATED"/>
    <property type="match status" value="1"/>
</dbReference>
<keyword evidence="1" id="KW-1185">Reference proteome</keyword>
<name>A0A2I4HHM2_JUGRE</name>
<dbReference type="KEGG" id="jre:109017919"/>
<evidence type="ECO:0000313" key="1">
    <source>
        <dbReference type="Proteomes" id="UP000235220"/>
    </source>
</evidence>
<reference evidence="2" key="1">
    <citation type="submission" date="2025-08" db="UniProtKB">
        <authorList>
            <consortium name="RefSeq"/>
        </authorList>
    </citation>
    <scope>IDENTIFICATION</scope>
    <source>
        <tissue evidence="2">Leaves</tissue>
    </source>
</reference>
<dbReference type="OrthoDB" id="1936608at2759"/>
<gene>
    <name evidence="2" type="primary">LOC109017919</name>
</gene>
<dbReference type="PANTHER" id="PTHR33116:SF86">
    <property type="entry name" value="REVERSE TRANSCRIPTASE DOMAIN-CONTAINING PROTEIN"/>
    <property type="match status" value="1"/>
</dbReference>
<dbReference type="AlphaFoldDB" id="A0A2I4HHM2"/>
<accession>A0A2I4HHM2</accession>
<dbReference type="GeneID" id="109017919"/>
<dbReference type="Proteomes" id="UP000235220">
    <property type="component" value="Chromosome 11"/>
</dbReference>
<sequence>MAASWREWKKISGILEVYERASGQKHKTTILFSPIVGAELRADIIKDCEARVQNNCERYLGMPIMVGRSRYHAFSKIKDRVWQKLSNWKNQFLSPSGKEVLLKAVIQAITTYYMSVFKLPKKLCQEIASLMAKF</sequence>
<dbReference type="RefSeq" id="XP_018855655.1">
    <property type="nucleotide sequence ID" value="XM_019000110.1"/>
</dbReference>
<dbReference type="InParanoid" id="A0A2I4HHM2"/>
<organism evidence="1 2">
    <name type="scientific">Juglans regia</name>
    <name type="common">English walnut</name>
    <dbReference type="NCBI Taxonomy" id="51240"/>
    <lineage>
        <taxon>Eukaryota</taxon>
        <taxon>Viridiplantae</taxon>
        <taxon>Streptophyta</taxon>
        <taxon>Embryophyta</taxon>
        <taxon>Tracheophyta</taxon>
        <taxon>Spermatophyta</taxon>
        <taxon>Magnoliopsida</taxon>
        <taxon>eudicotyledons</taxon>
        <taxon>Gunneridae</taxon>
        <taxon>Pentapetalae</taxon>
        <taxon>rosids</taxon>
        <taxon>fabids</taxon>
        <taxon>Fagales</taxon>
        <taxon>Juglandaceae</taxon>
        <taxon>Juglans</taxon>
    </lineage>
</organism>
<protein>
    <submittedName>
        <fullName evidence="2">Uncharacterized protein LOC109017919</fullName>
    </submittedName>
</protein>